<proteinExistence type="predicted"/>
<dbReference type="PANTHER" id="PTHR42648:SF28">
    <property type="entry name" value="TRANSPOSON-ENCODED PROTEIN WITH RIBONUCLEASE H-LIKE AND RETROVIRUS ZINC FINGER-LIKE DOMAINS"/>
    <property type="match status" value="1"/>
</dbReference>
<evidence type="ECO:0000313" key="2">
    <source>
        <dbReference type="Proteomes" id="UP000257109"/>
    </source>
</evidence>
<dbReference type="EMBL" id="QJKJ01005821">
    <property type="protein sequence ID" value="RDX88854.1"/>
    <property type="molecule type" value="Genomic_DNA"/>
</dbReference>
<dbReference type="PANTHER" id="PTHR42648">
    <property type="entry name" value="TRANSPOSASE, PUTATIVE-RELATED"/>
    <property type="match status" value="1"/>
</dbReference>
<evidence type="ECO:0008006" key="3">
    <source>
        <dbReference type="Google" id="ProtNLM"/>
    </source>
</evidence>
<keyword evidence="2" id="KW-1185">Reference proteome</keyword>
<name>A0A371GE96_MUCPR</name>
<dbReference type="AlphaFoldDB" id="A0A371GE96"/>
<reference evidence="1" key="1">
    <citation type="submission" date="2018-05" db="EMBL/GenBank/DDBJ databases">
        <title>Draft genome of Mucuna pruriens seed.</title>
        <authorList>
            <person name="Nnadi N.E."/>
            <person name="Vos R."/>
            <person name="Hasami M.H."/>
            <person name="Devisetty U.K."/>
            <person name="Aguiy J.C."/>
        </authorList>
    </citation>
    <scope>NUCLEOTIDE SEQUENCE [LARGE SCALE GENOMIC DNA]</scope>
    <source>
        <strain evidence="1">JCA_2017</strain>
    </source>
</reference>
<evidence type="ECO:0000313" key="1">
    <source>
        <dbReference type="EMBL" id="RDX88854.1"/>
    </source>
</evidence>
<protein>
    <recommendedName>
        <fullName evidence="3">GAG-pre-integrase domain-containing protein</fullName>
    </recommendedName>
</protein>
<comment type="caution">
    <text evidence="1">The sequence shown here is derived from an EMBL/GenBank/DDBJ whole genome shotgun (WGS) entry which is preliminary data.</text>
</comment>
<gene>
    <name evidence="1" type="ORF">CR513_29487</name>
</gene>
<dbReference type="Proteomes" id="UP000257109">
    <property type="component" value="Unassembled WGS sequence"/>
</dbReference>
<dbReference type="InterPro" id="IPR012337">
    <property type="entry name" value="RNaseH-like_sf"/>
</dbReference>
<dbReference type="SUPFAM" id="SSF53098">
    <property type="entry name" value="Ribonuclease H-like"/>
    <property type="match status" value="1"/>
</dbReference>
<dbReference type="InterPro" id="IPR039537">
    <property type="entry name" value="Retrotran_Ty1/copia-like"/>
</dbReference>
<accession>A0A371GE96</accession>
<sequence>MKMKYTMEKTIKDNIHDIENARKFLNVVGEKFRRFDKAKNAYYLSLLRKTNYDGVGGICENVMKMVNWYNKLKSMKVELGEDFLIWQNVESSIDEMISILTQEEEIIRKGKFHNLQFVSHNDNNKKKKFFKVKGKKFQFKKKRNGNSEYSSNSFGKHSREGFDKLKHKFNANCKFCEMLGHKQVDCLKFKNWLEKKKDNCGYFFYFINKRVTLSYDSIVVSFGVLHNCLYMLDVLFVSDIGENSVVNFIVGYKHGRIIENSSMLWHKHLGHISKERRERLIKEGILHVLNFFDFEHLIARATKSGVTIRKCFTFDSHKYLWTFTLVAMGGFRLNFFMRNLNPWMLFKTFKVAAKLKLGMKIMCVRSNRGGKFYGRYIEIGRNPKLFARFLQDCGIEAQYTMFAIPQQNEGEALKTTIYILNHIPSKSIAKTLYELMSSKRTSLKHFRVWGCKVEVRPYNPQMKKLYLKTVNHLFIRYCFGSRGSRFYCLSHTTRVSEFDRVVYFKNELEYDESSRPHTIAFRDKSVVVPIPLVPSFEEEVPIFLHNEVLEPINDVEIHQQEFLNDEQIQVEDFIPPSRRSKRIYWIH</sequence>
<feature type="non-terminal residue" evidence="1">
    <location>
        <position position="587"/>
    </location>
</feature>
<dbReference type="OrthoDB" id="7691805at2759"/>
<organism evidence="1 2">
    <name type="scientific">Mucuna pruriens</name>
    <name type="common">Velvet bean</name>
    <name type="synonym">Dolichos pruriens</name>
    <dbReference type="NCBI Taxonomy" id="157652"/>
    <lineage>
        <taxon>Eukaryota</taxon>
        <taxon>Viridiplantae</taxon>
        <taxon>Streptophyta</taxon>
        <taxon>Embryophyta</taxon>
        <taxon>Tracheophyta</taxon>
        <taxon>Spermatophyta</taxon>
        <taxon>Magnoliopsida</taxon>
        <taxon>eudicotyledons</taxon>
        <taxon>Gunneridae</taxon>
        <taxon>Pentapetalae</taxon>
        <taxon>rosids</taxon>
        <taxon>fabids</taxon>
        <taxon>Fabales</taxon>
        <taxon>Fabaceae</taxon>
        <taxon>Papilionoideae</taxon>
        <taxon>50 kb inversion clade</taxon>
        <taxon>NPAAA clade</taxon>
        <taxon>indigoferoid/millettioid clade</taxon>
        <taxon>Phaseoleae</taxon>
        <taxon>Mucuna</taxon>
    </lineage>
</organism>